<feature type="compositionally biased region" description="Low complexity" evidence="1">
    <location>
        <begin position="1"/>
        <end position="23"/>
    </location>
</feature>
<protein>
    <submittedName>
        <fullName evidence="2">Uncharacterized protein</fullName>
    </submittedName>
</protein>
<accession>A0A1C5AD84</accession>
<dbReference type="Proteomes" id="UP000198228">
    <property type="component" value="Chromosome I"/>
</dbReference>
<feature type="region of interest" description="Disordered" evidence="1">
    <location>
        <begin position="1"/>
        <end position="75"/>
    </location>
</feature>
<feature type="compositionally biased region" description="Polar residues" evidence="1">
    <location>
        <begin position="52"/>
        <end position="73"/>
    </location>
</feature>
<reference evidence="2 3" key="1">
    <citation type="submission" date="2016-06" db="EMBL/GenBank/DDBJ databases">
        <authorList>
            <person name="Kjaerup R.B."/>
            <person name="Dalgaard T.S."/>
            <person name="Juul-Madsen H.R."/>
        </authorList>
    </citation>
    <scope>NUCLEOTIDE SEQUENCE [LARGE SCALE GENOMIC DNA]</scope>
    <source>
        <strain evidence="2 3">DSM 43821</strain>
    </source>
</reference>
<evidence type="ECO:0000313" key="2">
    <source>
        <dbReference type="EMBL" id="SCF43212.1"/>
    </source>
</evidence>
<sequence length="122" mass="12472">MWNFSASETAGSTSRRSRASTSGSIGGGVAAVRGAAARSQPNAAKAAAGLSPSPSQKATTRSTSGSLAQSPRTQRLMVCRETPVRRETSVPVQARIARASSSARRTKVAKAIFRAGAVSVTP</sequence>
<dbReference type="EMBL" id="LT607410">
    <property type="protein sequence ID" value="SCF43212.1"/>
    <property type="molecule type" value="Genomic_DNA"/>
</dbReference>
<evidence type="ECO:0000256" key="1">
    <source>
        <dbReference type="SAM" id="MobiDB-lite"/>
    </source>
</evidence>
<feature type="compositionally biased region" description="Low complexity" evidence="1">
    <location>
        <begin position="30"/>
        <end position="39"/>
    </location>
</feature>
<name>A0A1C5AD84_9ACTN</name>
<evidence type="ECO:0000313" key="3">
    <source>
        <dbReference type="Proteomes" id="UP000198228"/>
    </source>
</evidence>
<proteinExistence type="predicted"/>
<organism evidence="2 3">
    <name type="scientific">Micromonospora purpureochromogenes</name>
    <dbReference type="NCBI Taxonomy" id="47872"/>
    <lineage>
        <taxon>Bacteria</taxon>
        <taxon>Bacillati</taxon>
        <taxon>Actinomycetota</taxon>
        <taxon>Actinomycetes</taxon>
        <taxon>Micromonosporales</taxon>
        <taxon>Micromonosporaceae</taxon>
        <taxon>Micromonospora</taxon>
    </lineage>
</organism>
<gene>
    <name evidence="2" type="ORF">GA0074696_5797</name>
</gene>
<dbReference type="AlphaFoldDB" id="A0A1C5AD84"/>